<evidence type="ECO:0000259" key="3">
    <source>
        <dbReference type="Pfam" id="PF00534"/>
    </source>
</evidence>
<feature type="domain" description="Glycosyltransferase subfamily 4-like N-terminal" evidence="4">
    <location>
        <begin position="3"/>
        <end position="150"/>
    </location>
</feature>
<evidence type="ECO:0000313" key="6">
    <source>
        <dbReference type="Proteomes" id="UP001597046"/>
    </source>
</evidence>
<sequence length="342" mass="37209">MKAEYRVRLVAPTHSVHTQLWISAFLEHGHEVEVVSVSGRTPVGLLRQGLRGVGERLLRRRPDITIVHSLGTHALAGLLLPKGRRNVVVPWGSEVAAARGRRFRSWVAQRAIARADLMLVTSGSMAETIEAQWDVRPGHLAVVSWGVSPDLLSEDLPPGSAAVEGVRRQLGISESELMVLAPRGTGAAYRSDELRDAFDAARELRGGLRLVVLGAGESTSKRSESEVLLPYVSKPELIELLRASDAVVSVPHSDQRSTTVLEAVACGSRLLLSDIPPYRELADLGVEATLIREPIRAGLMSAMVALERIPEAAARKNRNLMKEYENQNRQMAQVVDLCTAGA</sequence>
<protein>
    <submittedName>
        <fullName evidence="5">Glycosyltransferase</fullName>
        <ecNumber evidence="5">2.4.-.-</ecNumber>
    </submittedName>
</protein>
<dbReference type="PANTHER" id="PTHR46401:SF2">
    <property type="entry name" value="GLYCOSYLTRANSFERASE WBBK-RELATED"/>
    <property type="match status" value="1"/>
</dbReference>
<gene>
    <name evidence="5" type="ORF">ACFQ2V_09510</name>
</gene>
<dbReference type="InterPro" id="IPR001296">
    <property type="entry name" value="Glyco_trans_1"/>
</dbReference>
<proteinExistence type="predicted"/>
<organism evidence="5 6">
    <name type="scientific">Terrabacter terrigena</name>
    <dbReference type="NCBI Taxonomy" id="574718"/>
    <lineage>
        <taxon>Bacteria</taxon>
        <taxon>Bacillati</taxon>
        <taxon>Actinomycetota</taxon>
        <taxon>Actinomycetes</taxon>
        <taxon>Micrococcales</taxon>
        <taxon>Intrasporangiaceae</taxon>
        <taxon>Terrabacter</taxon>
    </lineage>
</organism>
<evidence type="ECO:0000256" key="1">
    <source>
        <dbReference type="ARBA" id="ARBA00022676"/>
    </source>
</evidence>
<name>A0ABW3MYB3_9MICO</name>
<keyword evidence="6" id="KW-1185">Reference proteome</keyword>
<dbReference type="Proteomes" id="UP001597046">
    <property type="component" value="Unassembled WGS sequence"/>
</dbReference>
<feature type="domain" description="Glycosyl transferase family 1" evidence="3">
    <location>
        <begin position="188"/>
        <end position="294"/>
    </location>
</feature>
<keyword evidence="1 5" id="KW-0328">Glycosyltransferase</keyword>
<comment type="caution">
    <text evidence="5">The sequence shown here is derived from an EMBL/GenBank/DDBJ whole genome shotgun (WGS) entry which is preliminary data.</text>
</comment>
<dbReference type="Gene3D" id="3.40.50.2000">
    <property type="entry name" value="Glycogen Phosphorylase B"/>
    <property type="match status" value="2"/>
</dbReference>
<dbReference type="GO" id="GO:0016757">
    <property type="term" value="F:glycosyltransferase activity"/>
    <property type="evidence" value="ECO:0007669"/>
    <property type="project" value="UniProtKB-KW"/>
</dbReference>
<dbReference type="EMBL" id="JBHTKH010000005">
    <property type="protein sequence ID" value="MFD1054539.1"/>
    <property type="molecule type" value="Genomic_DNA"/>
</dbReference>
<dbReference type="InterPro" id="IPR028098">
    <property type="entry name" value="Glyco_trans_4-like_N"/>
</dbReference>
<keyword evidence="2 5" id="KW-0808">Transferase</keyword>
<dbReference type="Pfam" id="PF00534">
    <property type="entry name" value="Glycos_transf_1"/>
    <property type="match status" value="1"/>
</dbReference>
<dbReference type="RefSeq" id="WP_386052643.1">
    <property type="nucleotide sequence ID" value="NZ_JBHTKH010000005.1"/>
</dbReference>
<dbReference type="PANTHER" id="PTHR46401">
    <property type="entry name" value="GLYCOSYLTRANSFERASE WBBK-RELATED"/>
    <property type="match status" value="1"/>
</dbReference>
<accession>A0ABW3MYB3</accession>
<evidence type="ECO:0000256" key="2">
    <source>
        <dbReference type="ARBA" id="ARBA00022679"/>
    </source>
</evidence>
<dbReference type="Pfam" id="PF13439">
    <property type="entry name" value="Glyco_transf_4"/>
    <property type="match status" value="1"/>
</dbReference>
<evidence type="ECO:0000313" key="5">
    <source>
        <dbReference type="EMBL" id="MFD1054539.1"/>
    </source>
</evidence>
<reference evidence="6" key="1">
    <citation type="journal article" date="2019" name="Int. J. Syst. Evol. Microbiol.">
        <title>The Global Catalogue of Microorganisms (GCM) 10K type strain sequencing project: providing services to taxonomists for standard genome sequencing and annotation.</title>
        <authorList>
            <consortium name="The Broad Institute Genomics Platform"/>
            <consortium name="The Broad Institute Genome Sequencing Center for Infectious Disease"/>
            <person name="Wu L."/>
            <person name="Ma J."/>
        </authorList>
    </citation>
    <scope>NUCLEOTIDE SEQUENCE [LARGE SCALE GENOMIC DNA]</scope>
    <source>
        <strain evidence="6">CCUG 57508</strain>
    </source>
</reference>
<evidence type="ECO:0000259" key="4">
    <source>
        <dbReference type="Pfam" id="PF13439"/>
    </source>
</evidence>
<dbReference type="EC" id="2.4.-.-" evidence="5"/>
<dbReference type="SUPFAM" id="SSF53756">
    <property type="entry name" value="UDP-Glycosyltransferase/glycogen phosphorylase"/>
    <property type="match status" value="1"/>
</dbReference>